<keyword evidence="4" id="KW-1185">Reference proteome</keyword>
<dbReference type="RefSeq" id="XP_003560949.1">
    <property type="nucleotide sequence ID" value="XM_003560901.4"/>
</dbReference>
<evidence type="ECO:0000313" key="4">
    <source>
        <dbReference type="Proteomes" id="UP000008810"/>
    </source>
</evidence>
<keyword evidence="1" id="KW-0812">Transmembrane</keyword>
<name>I1GZY7_BRADI</name>
<keyword evidence="1" id="KW-1133">Transmembrane helix</keyword>
<evidence type="ECO:0000256" key="1">
    <source>
        <dbReference type="SAM" id="Phobius"/>
    </source>
</evidence>
<feature type="transmembrane region" description="Helical" evidence="1">
    <location>
        <begin position="77"/>
        <end position="96"/>
    </location>
</feature>
<dbReference type="KEGG" id="bdi:100833139"/>
<dbReference type="HOGENOM" id="CLU_135316_0_0_1"/>
<reference evidence="2 3" key="1">
    <citation type="journal article" date="2010" name="Nature">
        <title>Genome sequencing and analysis of the model grass Brachypodium distachyon.</title>
        <authorList>
            <consortium name="International Brachypodium Initiative"/>
        </authorList>
    </citation>
    <scope>NUCLEOTIDE SEQUENCE [LARGE SCALE GENOMIC DNA]</scope>
    <source>
        <strain evidence="2">Bd21</strain>
        <strain evidence="3">cv. Bd21</strain>
    </source>
</reference>
<dbReference type="eggNOG" id="ENOG502R3JM">
    <property type="taxonomic scope" value="Eukaryota"/>
</dbReference>
<dbReference type="PANTHER" id="PTHR33306:SF27">
    <property type="entry name" value="OS06G0206900 PROTEIN"/>
    <property type="match status" value="1"/>
</dbReference>
<reference evidence="3" key="3">
    <citation type="submission" date="2018-08" db="UniProtKB">
        <authorList>
            <consortium name="EnsemblPlants"/>
        </authorList>
    </citation>
    <scope>IDENTIFICATION</scope>
    <source>
        <strain evidence="3">cv. Bd21</strain>
    </source>
</reference>
<dbReference type="EMBL" id="CM000880">
    <property type="protein sequence ID" value="KQK19092.1"/>
    <property type="molecule type" value="Genomic_DNA"/>
</dbReference>
<reference evidence="2" key="2">
    <citation type="submission" date="2017-06" db="EMBL/GenBank/DDBJ databases">
        <title>WGS assembly of Brachypodium distachyon.</title>
        <authorList>
            <consortium name="The International Brachypodium Initiative"/>
            <person name="Lucas S."/>
            <person name="Harmon-Smith M."/>
            <person name="Lail K."/>
            <person name="Tice H."/>
            <person name="Grimwood J."/>
            <person name="Bruce D."/>
            <person name="Barry K."/>
            <person name="Shu S."/>
            <person name="Lindquist E."/>
            <person name="Wang M."/>
            <person name="Pitluck S."/>
            <person name="Vogel J.P."/>
            <person name="Garvin D.F."/>
            <person name="Mockler T.C."/>
            <person name="Schmutz J."/>
            <person name="Rokhsar D."/>
            <person name="Bevan M.W."/>
        </authorList>
    </citation>
    <scope>NUCLEOTIDE SEQUENCE</scope>
    <source>
        <strain evidence="2">Bd21</strain>
    </source>
</reference>
<dbReference type="Proteomes" id="UP000008810">
    <property type="component" value="Chromosome 1"/>
</dbReference>
<sequence length="167" mass="18035">MASGGYGSPYSYYQPPPAATPYYYSYVHQPARRGFPGGGPRPSSVPLFLLLATLLLLAAGTLYAWFEAAVESLLGQLRPLLVLSPLLLIVAVQLWVASAGGDRRGGFAYLLWQMAAGDDQQPCYDGRWDGGASSSPWGVAVALALVLLLVSCQSSFPDWRSPLLRRR</sequence>
<dbReference type="EnsemblPlants" id="KQK19092">
    <property type="protein sequence ID" value="KQK19092"/>
    <property type="gene ID" value="BRADI_1g46320v3"/>
</dbReference>
<evidence type="ECO:0000313" key="3">
    <source>
        <dbReference type="EnsemblPlants" id="KQK19092"/>
    </source>
</evidence>
<accession>I1GZY7</accession>
<dbReference type="Gramene" id="KQK19092">
    <property type="protein sequence ID" value="KQK19092"/>
    <property type="gene ID" value="BRADI_1g46320v3"/>
</dbReference>
<gene>
    <name evidence="3" type="primary">LOC100833139</name>
    <name evidence="2" type="ORF">BRADI_1g46320v3</name>
</gene>
<evidence type="ECO:0000313" key="2">
    <source>
        <dbReference type="EMBL" id="KQK19092.1"/>
    </source>
</evidence>
<protein>
    <submittedName>
        <fullName evidence="2 3">Uncharacterized protein</fullName>
    </submittedName>
</protein>
<keyword evidence="1" id="KW-0472">Membrane</keyword>
<dbReference type="PANTHER" id="PTHR33306">
    <property type="entry name" value="EXPRESSED PROTEIN-RELATED-RELATED"/>
    <property type="match status" value="1"/>
</dbReference>
<dbReference type="AlphaFoldDB" id="I1GZY7"/>
<feature type="transmembrane region" description="Helical" evidence="1">
    <location>
        <begin position="45"/>
        <end position="65"/>
    </location>
</feature>
<proteinExistence type="predicted"/>
<organism evidence="3">
    <name type="scientific">Brachypodium distachyon</name>
    <name type="common">Purple false brome</name>
    <name type="synonym">Trachynia distachya</name>
    <dbReference type="NCBI Taxonomy" id="15368"/>
    <lineage>
        <taxon>Eukaryota</taxon>
        <taxon>Viridiplantae</taxon>
        <taxon>Streptophyta</taxon>
        <taxon>Embryophyta</taxon>
        <taxon>Tracheophyta</taxon>
        <taxon>Spermatophyta</taxon>
        <taxon>Magnoliopsida</taxon>
        <taxon>Liliopsida</taxon>
        <taxon>Poales</taxon>
        <taxon>Poaceae</taxon>
        <taxon>BOP clade</taxon>
        <taxon>Pooideae</taxon>
        <taxon>Stipodae</taxon>
        <taxon>Brachypodieae</taxon>
        <taxon>Brachypodium</taxon>
    </lineage>
</organism>
<feature type="transmembrane region" description="Helical" evidence="1">
    <location>
        <begin position="137"/>
        <end position="156"/>
    </location>
</feature>
<dbReference type="GeneID" id="100833139"/>
<dbReference type="OMA" id="SPYGRWH"/>